<dbReference type="InterPro" id="IPR001452">
    <property type="entry name" value="SH3_domain"/>
</dbReference>
<protein>
    <recommendedName>
        <fullName evidence="4">SH3 domain-containing protein</fullName>
    </recommendedName>
</protein>
<keyword evidence="1 2" id="KW-0728">SH3 domain</keyword>
<organism evidence="5 6">
    <name type="scientific">Euphydryas editha</name>
    <name type="common">Edith's checkerspot</name>
    <dbReference type="NCBI Taxonomy" id="104508"/>
    <lineage>
        <taxon>Eukaryota</taxon>
        <taxon>Metazoa</taxon>
        <taxon>Ecdysozoa</taxon>
        <taxon>Arthropoda</taxon>
        <taxon>Hexapoda</taxon>
        <taxon>Insecta</taxon>
        <taxon>Pterygota</taxon>
        <taxon>Neoptera</taxon>
        <taxon>Endopterygota</taxon>
        <taxon>Lepidoptera</taxon>
        <taxon>Glossata</taxon>
        <taxon>Ditrysia</taxon>
        <taxon>Papilionoidea</taxon>
        <taxon>Nymphalidae</taxon>
        <taxon>Nymphalinae</taxon>
        <taxon>Euphydryas</taxon>
    </lineage>
</organism>
<dbReference type="EMBL" id="CAKOGL010000026">
    <property type="protein sequence ID" value="CAH2103308.1"/>
    <property type="molecule type" value="Genomic_DNA"/>
</dbReference>
<evidence type="ECO:0000259" key="4">
    <source>
        <dbReference type="PROSITE" id="PS50002"/>
    </source>
</evidence>
<dbReference type="Proteomes" id="UP001153954">
    <property type="component" value="Unassembled WGS sequence"/>
</dbReference>
<evidence type="ECO:0000256" key="2">
    <source>
        <dbReference type="PROSITE-ProRule" id="PRU00192"/>
    </source>
</evidence>
<sequence>MTTTPPLHTPLPVPNKQNKSRRKISLPWFRQSSVSAPHSALSRQHTIDTPSSFHARLLKGSRQRQAGAEMTWVVAEHTAGGTGEVSVAKGQQVEVLEAWSARADWWLVRVPGEPPQEGAVPAAVLKPQPHQKTSPSRRPLSQPSDDTIVERLPIITFVELRACFSYRELMGLPPSGTLQRAPRTTFTLR</sequence>
<reference evidence="5" key="1">
    <citation type="submission" date="2022-03" db="EMBL/GenBank/DDBJ databases">
        <authorList>
            <person name="Tunstrom K."/>
        </authorList>
    </citation>
    <scope>NUCLEOTIDE SEQUENCE</scope>
</reference>
<dbReference type="SUPFAM" id="SSF50044">
    <property type="entry name" value="SH3-domain"/>
    <property type="match status" value="1"/>
</dbReference>
<feature type="domain" description="SH3" evidence="4">
    <location>
        <begin position="61"/>
        <end position="130"/>
    </location>
</feature>
<evidence type="ECO:0000313" key="5">
    <source>
        <dbReference type="EMBL" id="CAH2103308.1"/>
    </source>
</evidence>
<proteinExistence type="predicted"/>
<dbReference type="AlphaFoldDB" id="A0AAU9UZ95"/>
<keyword evidence="6" id="KW-1185">Reference proteome</keyword>
<comment type="caution">
    <text evidence="5">The sequence shown here is derived from an EMBL/GenBank/DDBJ whole genome shotgun (WGS) entry which is preliminary data.</text>
</comment>
<name>A0AAU9UZ95_EUPED</name>
<evidence type="ECO:0000256" key="1">
    <source>
        <dbReference type="ARBA" id="ARBA00022443"/>
    </source>
</evidence>
<dbReference type="PROSITE" id="PS50002">
    <property type="entry name" value="SH3"/>
    <property type="match status" value="1"/>
</dbReference>
<feature type="region of interest" description="Disordered" evidence="3">
    <location>
        <begin position="1"/>
        <end position="22"/>
    </location>
</feature>
<evidence type="ECO:0000256" key="3">
    <source>
        <dbReference type="SAM" id="MobiDB-lite"/>
    </source>
</evidence>
<dbReference type="InterPro" id="IPR036028">
    <property type="entry name" value="SH3-like_dom_sf"/>
</dbReference>
<dbReference type="Gene3D" id="2.30.30.40">
    <property type="entry name" value="SH3 Domains"/>
    <property type="match status" value="1"/>
</dbReference>
<gene>
    <name evidence="5" type="ORF">EEDITHA_LOCUS17840</name>
</gene>
<feature type="compositionally biased region" description="Polar residues" evidence="3">
    <location>
        <begin position="130"/>
        <end position="145"/>
    </location>
</feature>
<accession>A0AAU9UZ95</accession>
<evidence type="ECO:0000313" key="6">
    <source>
        <dbReference type="Proteomes" id="UP001153954"/>
    </source>
</evidence>
<feature type="region of interest" description="Disordered" evidence="3">
    <location>
        <begin position="117"/>
        <end position="145"/>
    </location>
</feature>